<comment type="catalytic activity">
    <reaction evidence="1">
        <text>ATP + protein L-histidine = ADP + protein N-phospho-L-histidine.</text>
        <dbReference type="EC" id="2.7.13.3"/>
    </reaction>
</comment>
<protein>
    <recommendedName>
        <fullName evidence="2">histidine kinase</fullName>
        <ecNumber evidence="2">2.7.13.3</ecNumber>
    </recommendedName>
</protein>
<feature type="transmembrane region" description="Helical" evidence="7">
    <location>
        <begin position="415"/>
        <end position="433"/>
    </location>
</feature>
<dbReference type="InterPro" id="IPR005467">
    <property type="entry name" value="His_kinase_dom"/>
</dbReference>
<dbReference type="InterPro" id="IPR003594">
    <property type="entry name" value="HATPase_dom"/>
</dbReference>
<keyword evidence="5" id="KW-0418">Kinase</keyword>
<evidence type="ECO:0000256" key="6">
    <source>
        <dbReference type="ARBA" id="ARBA00023012"/>
    </source>
</evidence>
<evidence type="ECO:0000256" key="5">
    <source>
        <dbReference type="ARBA" id="ARBA00022777"/>
    </source>
</evidence>
<dbReference type="Pfam" id="PF02518">
    <property type="entry name" value="HATPase_c"/>
    <property type="match status" value="1"/>
</dbReference>
<dbReference type="InterPro" id="IPR019734">
    <property type="entry name" value="TPR_rpt"/>
</dbReference>
<dbReference type="Gene3D" id="1.25.40.10">
    <property type="entry name" value="Tetratricopeptide repeat domain"/>
    <property type="match status" value="2"/>
</dbReference>
<reference evidence="9" key="1">
    <citation type="submission" date="2018-06" db="EMBL/GenBank/DDBJ databases">
        <authorList>
            <person name="Zhirakovskaya E."/>
        </authorList>
    </citation>
    <scope>NUCLEOTIDE SEQUENCE</scope>
</reference>
<dbReference type="PANTHER" id="PTHR43711">
    <property type="entry name" value="TWO-COMPONENT HISTIDINE KINASE"/>
    <property type="match status" value="1"/>
</dbReference>
<dbReference type="SMART" id="SM00387">
    <property type="entry name" value="HATPase_c"/>
    <property type="match status" value="1"/>
</dbReference>
<evidence type="ECO:0000256" key="4">
    <source>
        <dbReference type="ARBA" id="ARBA00022679"/>
    </source>
</evidence>
<accession>A0A3B0TM25</accession>
<dbReference type="PRINTS" id="PR00344">
    <property type="entry name" value="BCTRLSENSOR"/>
</dbReference>
<dbReference type="PROSITE" id="PS50109">
    <property type="entry name" value="HIS_KIN"/>
    <property type="match status" value="1"/>
</dbReference>
<dbReference type="SMART" id="SM00028">
    <property type="entry name" value="TPR"/>
    <property type="match status" value="5"/>
</dbReference>
<gene>
    <name evidence="9" type="ORF">MNBD_BACTEROID03-2803</name>
</gene>
<evidence type="ECO:0000256" key="3">
    <source>
        <dbReference type="ARBA" id="ARBA00022553"/>
    </source>
</evidence>
<dbReference type="InterPro" id="IPR036097">
    <property type="entry name" value="HisK_dim/P_sf"/>
</dbReference>
<dbReference type="SMART" id="SM00388">
    <property type="entry name" value="HisKA"/>
    <property type="match status" value="1"/>
</dbReference>
<proteinExistence type="predicted"/>
<evidence type="ECO:0000259" key="8">
    <source>
        <dbReference type="PROSITE" id="PS50109"/>
    </source>
</evidence>
<dbReference type="InterPro" id="IPR003661">
    <property type="entry name" value="HisK_dim/P_dom"/>
</dbReference>
<keyword evidence="7" id="KW-1133">Transmembrane helix</keyword>
<evidence type="ECO:0000256" key="2">
    <source>
        <dbReference type="ARBA" id="ARBA00012438"/>
    </source>
</evidence>
<evidence type="ECO:0000313" key="9">
    <source>
        <dbReference type="EMBL" id="VAW17253.1"/>
    </source>
</evidence>
<dbReference type="EC" id="2.7.13.3" evidence="2"/>
<dbReference type="SUPFAM" id="SSF48452">
    <property type="entry name" value="TPR-like"/>
    <property type="match status" value="2"/>
</dbReference>
<keyword evidence="4" id="KW-0808">Transferase</keyword>
<dbReference type="GO" id="GO:0000155">
    <property type="term" value="F:phosphorelay sensor kinase activity"/>
    <property type="evidence" value="ECO:0007669"/>
    <property type="project" value="InterPro"/>
</dbReference>
<evidence type="ECO:0000256" key="1">
    <source>
        <dbReference type="ARBA" id="ARBA00000085"/>
    </source>
</evidence>
<dbReference type="Pfam" id="PF13424">
    <property type="entry name" value="TPR_12"/>
    <property type="match status" value="1"/>
</dbReference>
<name>A0A3B0TM25_9ZZZZ</name>
<dbReference type="SUPFAM" id="SSF55874">
    <property type="entry name" value="ATPase domain of HSP90 chaperone/DNA topoisomerase II/histidine kinase"/>
    <property type="match status" value="1"/>
</dbReference>
<keyword evidence="3" id="KW-0597">Phosphoprotein</keyword>
<dbReference type="InterPro" id="IPR036890">
    <property type="entry name" value="HATPase_C_sf"/>
</dbReference>
<dbReference type="PANTHER" id="PTHR43711:SF31">
    <property type="entry name" value="HISTIDINE KINASE"/>
    <property type="match status" value="1"/>
</dbReference>
<organism evidence="9">
    <name type="scientific">hydrothermal vent metagenome</name>
    <dbReference type="NCBI Taxonomy" id="652676"/>
    <lineage>
        <taxon>unclassified sequences</taxon>
        <taxon>metagenomes</taxon>
        <taxon>ecological metagenomes</taxon>
    </lineage>
</organism>
<dbReference type="SUPFAM" id="SSF47384">
    <property type="entry name" value="Homodimeric domain of signal transducing histidine kinase"/>
    <property type="match status" value="1"/>
</dbReference>
<dbReference type="CDD" id="cd00082">
    <property type="entry name" value="HisKA"/>
    <property type="match status" value="1"/>
</dbReference>
<dbReference type="FunFam" id="3.30.565.10:FF:000006">
    <property type="entry name" value="Sensor histidine kinase WalK"/>
    <property type="match status" value="1"/>
</dbReference>
<feature type="domain" description="Histidine kinase" evidence="8">
    <location>
        <begin position="474"/>
        <end position="690"/>
    </location>
</feature>
<dbReference type="InterPro" id="IPR004358">
    <property type="entry name" value="Sig_transdc_His_kin-like_C"/>
</dbReference>
<dbReference type="Gene3D" id="3.30.565.10">
    <property type="entry name" value="Histidine kinase-like ATPase, C-terminal domain"/>
    <property type="match status" value="1"/>
</dbReference>
<dbReference type="EMBL" id="UOEL01000143">
    <property type="protein sequence ID" value="VAW17253.1"/>
    <property type="molecule type" value="Genomic_DNA"/>
</dbReference>
<keyword evidence="7" id="KW-0812">Transmembrane</keyword>
<dbReference type="InterPro" id="IPR050736">
    <property type="entry name" value="Sensor_HK_Regulatory"/>
</dbReference>
<sequence>MPLVKTTCSIFFCHYKKYSLLFVLVFLFANHTYTQQNLRDSLKTSLKILKSQKSFSTKDTVYINMLNELGVNLRFYKRDSLLVISEQALTHSKSAKYKKGEIEALFNIGDYYSDKGIGKKGLYNYQTALSIANESGVVELILHAQNKIADQYSYQGNYAKALEGYLKGIELAEEVDNIEMLAILTENIALLYGDQKDYAQALVYLKKVKKMNGKIGNEVCTAYTLSNIASIHADMGNLEHAMYNVNQSIAIFEKHKLMDWLAFAFEVKGKTYLKQNKFKWALYWYDQGRMLHDKNIEDERGEIDLLNGIAEAHIGLKKDSISETYALRAMNISTRLNENEGIKKSAEVLYKINKKRKDYITALVYHELFQKLSDTIARNGSEKSLVMLKIDLNHEQQKEDLILQNEKALAKQKNYVYATLAILLVLLTITLLVRRSEKTQKSLNKKLNSKKIDLEKSEGELRETNETKDKLFSIIGHDLRGPIGAFQGLLQLLKNDEINQKEFMEFVPKLRKDIDHISFTLNNLLSWGQTQMNGSVTKPSIVSLESLVTDNINLLSEIADAKSIKMISQLSKNTLAWSDTDQIDIVIRNLMSNALKFTPKNGMVTIVAQEKNAFWEICIRDTGVGIDQETQNKLFAKNANITTYGTDNEKGTGLGLSLCKEMVEKNNGTIWVESVLRKGTCFYFTVLKAKTEYEKTG</sequence>
<evidence type="ECO:0000256" key="7">
    <source>
        <dbReference type="SAM" id="Phobius"/>
    </source>
</evidence>
<dbReference type="Gene3D" id="1.10.287.130">
    <property type="match status" value="1"/>
</dbReference>
<keyword evidence="7" id="KW-0472">Membrane</keyword>
<dbReference type="AlphaFoldDB" id="A0A3B0TM25"/>
<dbReference type="InterPro" id="IPR011990">
    <property type="entry name" value="TPR-like_helical_dom_sf"/>
</dbReference>
<keyword evidence="6" id="KW-0902">Two-component regulatory system</keyword>